<keyword evidence="2" id="KW-1185">Reference proteome</keyword>
<evidence type="ECO:0000313" key="2">
    <source>
        <dbReference type="Proteomes" id="UP000194141"/>
    </source>
</evidence>
<gene>
    <name evidence="1" type="ORF">DESAMIL20_665</name>
</gene>
<sequence>MVFYMVLLVVIKKSGKKSGSLQYQIACPLIPNSMSADTK</sequence>
<dbReference type="EMBL" id="MDSU01000016">
    <property type="protein sequence ID" value="OSS42481.1"/>
    <property type="molecule type" value="Genomic_DNA"/>
</dbReference>
<reference evidence="1 2" key="1">
    <citation type="journal article" date="2017" name="Front. Microbiol.">
        <title>Genome Sequence of Desulfurella amilsii Strain TR1 and Comparative Genomics of Desulfurellaceae Family.</title>
        <authorList>
            <person name="Florentino A.P."/>
            <person name="Stams A.J."/>
            <person name="Sanchez-Andrea I."/>
        </authorList>
    </citation>
    <scope>NUCLEOTIDE SEQUENCE [LARGE SCALE GENOMIC DNA]</scope>
    <source>
        <strain evidence="1 2">TR1</strain>
    </source>
</reference>
<name>A0A1X4XY63_9BACT</name>
<dbReference type="AlphaFoldDB" id="A0A1X4XY63"/>
<dbReference type="Proteomes" id="UP000194141">
    <property type="component" value="Unassembled WGS sequence"/>
</dbReference>
<accession>A0A1X4XY63</accession>
<evidence type="ECO:0000313" key="1">
    <source>
        <dbReference type="EMBL" id="OSS42481.1"/>
    </source>
</evidence>
<protein>
    <submittedName>
        <fullName evidence="1">Uncharacterized protein</fullName>
    </submittedName>
</protein>
<proteinExistence type="predicted"/>
<comment type="caution">
    <text evidence="1">The sequence shown here is derived from an EMBL/GenBank/DDBJ whole genome shotgun (WGS) entry which is preliminary data.</text>
</comment>
<organism evidence="1 2">
    <name type="scientific">Desulfurella amilsii</name>
    <dbReference type="NCBI Taxonomy" id="1562698"/>
    <lineage>
        <taxon>Bacteria</taxon>
        <taxon>Pseudomonadati</taxon>
        <taxon>Campylobacterota</taxon>
        <taxon>Desulfurellia</taxon>
        <taxon>Desulfurellales</taxon>
        <taxon>Desulfurellaceae</taxon>
        <taxon>Desulfurella</taxon>
    </lineage>
</organism>